<comment type="similarity">
    <text evidence="11">Belongs to the class-I aminoacyl-tRNA synthetase family.</text>
</comment>
<evidence type="ECO:0000256" key="3">
    <source>
        <dbReference type="ARBA" id="ARBA00022741"/>
    </source>
</evidence>
<dbReference type="InterPro" id="IPR036986">
    <property type="entry name" value="S4_RNA-bd_sf"/>
</dbReference>
<evidence type="ECO:0000256" key="4">
    <source>
        <dbReference type="ARBA" id="ARBA00022840"/>
    </source>
</evidence>
<keyword evidence="6 11" id="KW-0648">Protein biosynthesis</keyword>
<evidence type="ECO:0000256" key="5">
    <source>
        <dbReference type="ARBA" id="ARBA00022884"/>
    </source>
</evidence>
<dbReference type="PANTHER" id="PTHR11766">
    <property type="entry name" value="TYROSYL-TRNA SYNTHETASE"/>
    <property type="match status" value="1"/>
</dbReference>
<evidence type="ECO:0000259" key="12">
    <source>
        <dbReference type="Pfam" id="PF22421"/>
    </source>
</evidence>
<dbReference type="STRING" id="400682.A0A1X7V3N5"/>
<evidence type="ECO:0000256" key="2">
    <source>
        <dbReference type="ARBA" id="ARBA00022598"/>
    </source>
</evidence>
<dbReference type="InterPro" id="IPR002305">
    <property type="entry name" value="aa-tRNA-synth_Ic"/>
</dbReference>
<dbReference type="FunFam" id="1.10.240.10:FF:000001">
    <property type="entry name" value="Tyrosine--tRNA ligase"/>
    <property type="match status" value="1"/>
</dbReference>
<dbReference type="SUPFAM" id="SSF52374">
    <property type="entry name" value="Nucleotidylyl transferase"/>
    <property type="match status" value="1"/>
</dbReference>
<evidence type="ECO:0000256" key="9">
    <source>
        <dbReference type="ARBA" id="ARBA00048248"/>
    </source>
</evidence>
<evidence type="ECO:0000256" key="6">
    <source>
        <dbReference type="ARBA" id="ARBA00022917"/>
    </source>
</evidence>
<dbReference type="Pfam" id="PF22421">
    <property type="entry name" value="SYY_C-terminal"/>
    <property type="match status" value="1"/>
</dbReference>
<dbReference type="eggNOG" id="KOG2623">
    <property type="taxonomic scope" value="Eukaryota"/>
</dbReference>
<dbReference type="EC" id="6.1.1.1" evidence="1 11"/>
<reference evidence="13" key="2">
    <citation type="submission" date="2017-05" db="UniProtKB">
        <authorList>
            <consortium name="EnsemblMetazoa"/>
        </authorList>
    </citation>
    <scope>IDENTIFICATION</scope>
</reference>
<protein>
    <recommendedName>
        <fullName evidence="1 11">Tyrosine--tRNA ligase</fullName>
        <ecNumber evidence="1 11">6.1.1.1</ecNumber>
    </recommendedName>
    <alternativeName>
        <fullName evidence="8 11">Tyrosyl-tRNA synthetase</fullName>
    </alternativeName>
</protein>
<dbReference type="GO" id="GO:0005524">
    <property type="term" value="F:ATP binding"/>
    <property type="evidence" value="ECO:0007669"/>
    <property type="project" value="UniProtKB-KW"/>
</dbReference>
<keyword evidence="14" id="KW-1185">Reference proteome</keyword>
<evidence type="ECO:0000313" key="14">
    <source>
        <dbReference type="Proteomes" id="UP000007879"/>
    </source>
</evidence>
<dbReference type="InterPro" id="IPR001412">
    <property type="entry name" value="aa-tRNA-synth_I_CS"/>
</dbReference>
<keyword evidence="2 11" id="KW-0436">Ligase</keyword>
<dbReference type="Proteomes" id="UP000007879">
    <property type="component" value="Unassembled WGS sequence"/>
</dbReference>
<dbReference type="AlphaFoldDB" id="A0A1X7V3N5"/>
<dbReference type="Gene3D" id="1.10.240.10">
    <property type="entry name" value="Tyrosyl-Transfer RNA Synthetase"/>
    <property type="match status" value="1"/>
</dbReference>
<feature type="domain" description="Tyrosine--tRNA ligase SYY-like C-terminal" evidence="12">
    <location>
        <begin position="355"/>
        <end position="441"/>
    </location>
</feature>
<evidence type="ECO:0000256" key="7">
    <source>
        <dbReference type="ARBA" id="ARBA00023146"/>
    </source>
</evidence>
<dbReference type="PROSITE" id="PS50889">
    <property type="entry name" value="S4"/>
    <property type="match status" value="1"/>
</dbReference>
<dbReference type="InterPro" id="IPR024088">
    <property type="entry name" value="Tyr-tRNA-ligase_bac-type"/>
</dbReference>
<dbReference type="GO" id="GO:0003723">
    <property type="term" value="F:RNA binding"/>
    <property type="evidence" value="ECO:0007669"/>
    <property type="project" value="UniProtKB-KW"/>
</dbReference>
<dbReference type="InterPro" id="IPR054608">
    <property type="entry name" value="SYY-like_C"/>
</dbReference>
<keyword evidence="4 11" id="KW-0067">ATP-binding</keyword>
<evidence type="ECO:0000256" key="11">
    <source>
        <dbReference type="RuleBase" id="RU361234"/>
    </source>
</evidence>
<evidence type="ECO:0000256" key="1">
    <source>
        <dbReference type="ARBA" id="ARBA00013160"/>
    </source>
</evidence>
<dbReference type="SUPFAM" id="SSF55174">
    <property type="entry name" value="Alpha-L RNA-binding motif"/>
    <property type="match status" value="1"/>
</dbReference>
<dbReference type="Gene3D" id="3.40.50.620">
    <property type="entry name" value="HUPs"/>
    <property type="match status" value="1"/>
</dbReference>
<dbReference type="InParanoid" id="A0A1X7V3N5"/>
<name>A0A1X7V3N5_AMPQE</name>
<dbReference type="OrthoDB" id="337870at2759"/>
<sequence>MTTPYNMVTLSPSLVLQVLRNRLLLKASTKIRGDLVHKPGSSVYAGFDPTSDSLHVGHLLTIIPLIHFQHAGYQPIAVLGGATGMIGDPSGRTKDRESLSTDFVQENIIKMSSILSTIFSNSLSLVSVTPAQPVLKILNNADWYRDINVIEFLSGFARSFRVGAMLHKESVQLRLQSEHGISFAEFSYPIFQAYDFFHLHQNYKTWLQIGGGDQWGNISSGCELLNKCTQEDIEGLTVPLLLSSSGEKISKTANNAIWLSPNKTSPFQLYQFFLQTPDDTVHQYLLNFTFTSFEEIERIILDHLSNPEKRIAQVHLAKQVTQLVHGERGLEEALISTKALFEDQQLLYSLSRDSFEKLFKSVPSVSLSKEEVKSSADKLVNVVYHLPGINSRKKARKLIESGALHINSKKVESIDEKWSHDTHVIRDYISVIKIGKKTVQLIKWT</sequence>
<dbReference type="GO" id="GO:0005829">
    <property type="term" value="C:cytosol"/>
    <property type="evidence" value="ECO:0007669"/>
    <property type="project" value="TreeGrafter"/>
</dbReference>
<dbReference type="EnsemblMetazoa" id="XM_019995137.1">
    <property type="protein sequence ID" value="XP_019850696.1"/>
    <property type="gene ID" value="LOC100639567"/>
</dbReference>
<dbReference type="GO" id="GO:0006437">
    <property type="term" value="P:tyrosyl-tRNA aminoacylation"/>
    <property type="evidence" value="ECO:0007669"/>
    <property type="project" value="InterPro"/>
</dbReference>
<keyword evidence="7 11" id="KW-0030">Aminoacyl-tRNA synthetase</keyword>
<dbReference type="GO" id="GO:0005739">
    <property type="term" value="C:mitochondrion"/>
    <property type="evidence" value="ECO:0007669"/>
    <property type="project" value="TreeGrafter"/>
</dbReference>
<organism evidence="13">
    <name type="scientific">Amphimedon queenslandica</name>
    <name type="common">Sponge</name>
    <dbReference type="NCBI Taxonomy" id="400682"/>
    <lineage>
        <taxon>Eukaryota</taxon>
        <taxon>Metazoa</taxon>
        <taxon>Porifera</taxon>
        <taxon>Demospongiae</taxon>
        <taxon>Heteroscleromorpha</taxon>
        <taxon>Haplosclerida</taxon>
        <taxon>Niphatidae</taxon>
        <taxon>Amphimedon</taxon>
    </lineage>
</organism>
<dbReference type="InterPro" id="IPR002307">
    <property type="entry name" value="Tyr-tRNA-ligase"/>
</dbReference>
<evidence type="ECO:0000256" key="10">
    <source>
        <dbReference type="PROSITE-ProRule" id="PRU00182"/>
    </source>
</evidence>
<dbReference type="InterPro" id="IPR014729">
    <property type="entry name" value="Rossmann-like_a/b/a_fold"/>
</dbReference>
<dbReference type="Gene3D" id="3.10.290.10">
    <property type="entry name" value="RNA-binding S4 domain"/>
    <property type="match status" value="1"/>
</dbReference>
<dbReference type="Pfam" id="PF00579">
    <property type="entry name" value="tRNA-synt_1b"/>
    <property type="match status" value="1"/>
</dbReference>
<evidence type="ECO:0000256" key="8">
    <source>
        <dbReference type="ARBA" id="ARBA00033323"/>
    </source>
</evidence>
<dbReference type="CDD" id="cd00165">
    <property type="entry name" value="S4"/>
    <property type="match status" value="1"/>
</dbReference>
<reference evidence="14" key="1">
    <citation type="journal article" date="2010" name="Nature">
        <title>The Amphimedon queenslandica genome and the evolution of animal complexity.</title>
        <authorList>
            <person name="Srivastava M."/>
            <person name="Simakov O."/>
            <person name="Chapman J."/>
            <person name="Fahey B."/>
            <person name="Gauthier M.E."/>
            <person name="Mitros T."/>
            <person name="Richards G.S."/>
            <person name="Conaco C."/>
            <person name="Dacre M."/>
            <person name="Hellsten U."/>
            <person name="Larroux C."/>
            <person name="Putnam N.H."/>
            <person name="Stanke M."/>
            <person name="Adamska M."/>
            <person name="Darling A."/>
            <person name="Degnan S.M."/>
            <person name="Oakley T.H."/>
            <person name="Plachetzki D.C."/>
            <person name="Zhai Y."/>
            <person name="Adamski M."/>
            <person name="Calcino A."/>
            <person name="Cummins S.F."/>
            <person name="Goodstein D.M."/>
            <person name="Harris C."/>
            <person name="Jackson D.J."/>
            <person name="Leys S.P."/>
            <person name="Shu S."/>
            <person name="Woodcroft B.J."/>
            <person name="Vervoort M."/>
            <person name="Kosik K.S."/>
            <person name="Manning G."/>
            <person name="Degnan B.M."/>
            <person name="Rokhsar D.S."/>
        </authorList>
    </citation>
    <scope>NUCLEOTIDE SEQUENCE [LARGE SCALE GENOMIC DNA]</scope>
</reference>
<accession>A0A1X7V3N5</accession>
<dbReference type="GO" id="GO:0004831">
    <property type="term" value="F:tyrosine-tRNA ligase activity"/>
    <property type="evidence" value="ECO:0007669"/>
    <property type="project" value="UniProtKB-EC"/>
</dbReference>
<evidence type="ECO:0000313" key="13">
    <source>
        <dbReference type="EnsemblMetazoa" id="Aqu2.1.34875_001"/>
    </source>
</evidence>
<dbReference type="NCBIfam" id="TIGR00234">
    <property type="entry name" value="tyrS"/>
    <property type="match status" value="1"/>
</dbReference>
<gene>
    <name evidence="13" type="primary">100639567</name>
</gene>
<comment type="catalytic activity">
    <reaction evidence="9 11">
        <text>tRNA(Tyr) + L-tyrosine + ATP = L-tyrosyl-tRNA(Tyr) + AMP + diphosphate + H(+)</text>
        <dbReference type="Rhea" id="RHEA:10220"/>
        <dbReference type="Rhea" id="RHEA-COMP:9706"/>
        <dbReference type="Rhea" id="RHEA-COMP:9707"/>
        <dbReference type="ChEBI" id="CHEBI:15378"/>
        <dbReference type="ChEBI" id="CHEBI:30616"/>
        <dbReference type="ChEBI" id="CHEBI:33019"/>
        <dbReference type="ChEBI" id="CHEBI:58315"/>
        <dbReference type="ChEBI" id="CHEBI:78442"/>
        <dbReference type="ChEBI" id="CHEBI:78536"/>
        <dbReference type="ChEBI" id="CHEBI:456215"/>
        <dbReference type="EC" id="6.1.1.1"/>
    </reaction>
</comment>
<proteinExistence type="inferred from homology"/>
<dbReference type="EnsemblMetazoa" id="Aqu2.1.34875_001">
    <property type="protein sequence ID" value="Aqu2.1.34875_001"/>
    <property type="gene ID" value="Aqu2.1.34875"/>
</dbReference>
<keyword evidence="3 11" id="KW-0547">Nucleotide-binding</keyword>
<dbReference type="PRINTS" id="PR01040">
    <property type="entry name" value="TRNASYNTHTYR"/>
</dbReference>
<dbReference type="PANTHER" id="PTHR11766:SF0">
    <property type="entry name" value="TYROSINE--TRNA LIGASE, MITOCHONDRIAL"/>
    <property type="match status" value="1"/>
</dbReference>
<keyword evidence="5 10" id="KW-0694">RNA-binding</keyword>
<dbReference type="CDD" id="cd00805">
    <property type="entry name" value="TyrRS_core"/>
    <property type="match status" value="1"/>
</dbReference>
<dbReference type="KEGG" id="aqu:100639567"/>
<dbReference type="PROSITE" id="PS00178">
    <property type="entry name" value="AA_TRNA_LIGASE_I"/>
    <property type="match status" value="1"/>
</dbReference>